<accession>A0A9W8VGY6</accession>
<feature type="compositionally biased region" description="Acidic residues" evidence="1">
    <location>
        <begin position="1"/>
        <end position="19"/>
    </location>
</feature>
<proteinExistence type="predicted"/>
<dbReference type="AlphaFoldDB" id="A0A9W8VGY6"/>
<name>A0A9W8VGY6_9HYPO</name>
<evidence type="ECO:0000256" key="1">
    <source>
        <dbReference type="SAM" id="MobiDB-lite"/>
    </source>
</evidence>
<feature type="compositionally biased region" description="Acidic residues" evidence="1">
    <location>
        <begin position="70"/>
        <end position="85"/>
    </location>
</feature>
<feature type="compositionally biased region" description="Polar residues" evidence="1">
    <location>
        <begin position="36"/>
        <end position="52"/>
    </location>
</feature>
<keyword evidence="3" id="KW-1185">Reference proteome</keyword>
<feature type="compositionally biased region" description="Basic and acidic residues" evidence="1">
    <location>
        <begin position="21"/>
        <end position="35"/>
    </location>
</feature>
<comment type="caution">
    <text evidence="2">The sequence shown here is derived from an EMBL/GenBank/DDBJ whole genome shotgun (WGS) entry which is preliminary data.</text>
</comment>
<evidence type="ECO:0000313" key="2">
    <source>
        <dbReference type="EMBL" id="KAJ4266523.1"/>
    </source>
</evidence>
<dbReference type="EMBL" id="JAOQAZ010000005">
    <property type="protein sequence ID" value="KAJ4266523.1"/>
    <property type="molecule type" value="Genomic_DNA"/>
</dbReference>
<dbReference type="OrthoDB" id="10538481at2759"/>
<reference evidence="2" key="1">
    <citation type="submission" date="2022-09" db="EMBL/GenBank/DDBJ databases">
        <title>Fusarium specimens isolated from Avocado Roots.</title>
        <authorList>
            <person name="Stajich J."/>
            <person name="Roper C."/>
            <person name="Heimlech-Rivalta G."/>
        </authorList>
    </citation>
    <scope>NUCLEOTIDE SEQUENCE</scope>
    <source>
        <strain evidence="2">CF00136</strain>
    </source>
</reference>
<evidence type="ECO:0000313" key="3">
    <source>
        <dbReference type="Proteomes" id="UP001152049"/>
    </source>
</evidence>
<protein>
    <submittedName>
        <fullName evidence="2">Uncharacterized protein</fullName>
    </submittedName>
</protein>
<feature type="region of interest" description="Disordered" evidence="1">
    <location>
        <begin position="1"/>
        <end position="91"/>
    </location>
</feature>
<organism evidence="2 3">
    <name type="scientific">Fusarium torreyae</name>
    <dbReference type="NCBI Taxonomy" id="1237075"/>
    <lineage>
        <taxon>Eukaryota</taxon>
        <taxon>Fungi</taxon>
        <taxon>Dikarya</taxon>
        <taxon>Ascomycota</taxon>
        <taxon>Pezizomycotina</taxon>
        <taxon>Sordariomycetes</taxon>
        <taxon>Hypocreomycetidae</taxon>
        <taxon>Hypocreales</taxon>
        <taxon>Nectriaceae</taxon>
        <taxon>Fusarium</taxon>
    </lineage>
</organism>
<gene>
    <name evidence="2" type="ORF">NW762_004510</name>
</gene>
<sequence>MEDVQDGDPGDQMDFEQSNDGDQHDHEQRHDHFSELRSSANGTQGSRPSAAQDSAVEVEASHGEEAGPSEGDEQTDIDGIDEEVPRDETLSWVDKRHMVGKARQSDVVQVLESVNDLVVAFPVVAFDIEQELEMSDDEDMEG</sequence>
<dbReference type="Proteomes" id="UP001152049">
    <property type="component" value="Unassembled WGS sequence"/>
</dbReference>